<dbReference type="AlphaFoldDB" id="A0A2H9TZT8"/>
<proteinExistence type="predicted"/>
<reference evidence="1 2" key="1">
    <citation type="submission" date="2017-11" db="EMBL/GenBank/DDBJ databases">
        <title>Draft genome sequence of environmental isolate Aeromonas cavernicola sp. nov. MDC 2508.</title>
        <authorList>
            <person name="Colston S.M."/>
            <person name="Navarro A."/>
            <person name="Martinez-Murcia A.J."/>
            <person name="Graf J."/>
        </authorList>
    </citation>
    <scope>NUCLEOTIDE SEQUENCE [LARGE SCALE GENOMIC DNA]</scope>
    <source>
        <strain evidence="1 2">MDC 2508</strain>
    </source>
</reference>
<protein>
    <submittedName>
        <fullName evidence="1">Uncharacterized protein</fullName>
    </submittedName>
</protein>
<dbReference type="Proteomes" id="UP000235861">
    <property type="component" value="Unassembled WGS sequence"/>
</dbReference>
<dbReference type="EMBL" id="PGGC01000295">
    <property type="protein sequence ID" value="PJG57317.1"/>
    <property type="molecule type" value="Genomic_DNA"/>
</dbReference>
<organism evidence="1 2">
    <name type="scientific">Aeromonas cavernicola</name>
    <dbReference type="NCBI Taxonomy" id="1006623"/>
    <lineage>
        <taxon>Bacteria</taxon>
        <taxon>Pseudomonadati</taxon>
        <taxon>Pseudomonadota</taxon>
        <taxon>Gammaproteobacteria</taxon>
        <taxon>Aeromonadales</taxon>
        <taxon>Aeromonadaceae</taxon>
        <taxon>Aeromonas</taxon>
    </lineage>
</organism>
<name>A0A2H9TZT8_9GAMM</name>
<accession>A0A2H9TZT8</accession>
<keyword evidence="2" id="KW-1185">Reference proteome</keyword>
<sequence length="70" mass="8491">MFLQEMYYVISCRMFGDKFVLVRKIKNSRVKEPWVTNEVENLVRWKKAAYMRFRKQASDGAIEERSLRRG</sequence>
<comment type="caution">
    <text evidence="1">The sequence shown here is derived from an EMBL/GenBank/DDBJ whole genome shotgun (WGS) entry which is preliminary data.</text>
</comment>
<gene>
    <name evidence="1" type="ORF">CUC53_18670</name>
</gene>
<evidence type="ECO:0000313" key="1">
    <source>
        <dbReference type="EMBL" id="PJG57317.1"/>
    </source>
</evidence>
<evidence type="ECO:0000313" key="2">
    <source>
        <dbReference type="Proteomes" id="UP000235861"/>
    </source>
</evidence>